<dbReference type="InterPro" id="IPR007492">
    <property type="entry name" value="LytTR_DNA-bd_dom"/>
</dbReference>
<evidence type="ECO:0000313" key="4">
    <source>
        <dbReference type="EMBL" id="RKO68828.1"/>
    </source>
</evidence>
<dbReference type="SUPFAM" id="SSF52172">
    <property type="entry name" value="CheY-like"/>
    <property type="match status" value="1"/>
</dbReference>
<evidence type="ECO:0000313" key="5">
    <source>
        <dbReference type="Proteomes" id="UP000282423"/>
    </source>
</evidence>
<dbReference type="Gene3D" id="2.40.50.1020">
    <property type="entry name" value="LytTr DNA-binding domain"/>
    <property type="match status" value="1"/>
</dbReference>
<gene>
    <name evidence="4" type="ORF">D7322_24780</name>
</gene>
<dbReference type="InterPro" id="IPR001789">
    <property type="entry name" value="Sig_transdc_resp-reg_receiver"/>
</dbReference>
<accession>A0A420VR55</accession>
<protein>
    <submittedName>
        <fullName evidence="4">Response regulator</fullName>
    </submittedName>
</protein>
<dbReference type="PROSITE" id="PS50110">
    <property type="entry name" value="RESPONSE_REGULATORY"/>
    <property type="match status" value="1"/>
</dbReference>
<dbReference type="SMART" id="SM00448">
    <property type="entry name" value="REC"/>
    <property type="match status" value="1"/>
</dbReference>
<dbReference type="RefSeq" id="WP_121126869.1">
    <property type="nucleotide sequence ID" value="NZ_RBWS01000025.1"/>
</dbReference>
<evidence type="ECO:0000259" key="3">
    <source>
        <dbReference type="PROSITE" id="PS50110"/>
    </source>
</evidence>
<dbReference type="Gene3D" id="3.40.50.2300">
    <property type="match status" value="1"/>
</dbReference>
<dbReference type="AlphaFoldDB" id="A0A420VR55"/>
<dbReference type="PANTHER" id="PTHR44591:SF3">
    <property type="entry name" value="RESPONSE REGULATORY DOMAIN-CONTAINING PROTEIN"/>
    <property type="match status" value="1"/>
</dbReference>
<dbReference type="SMART" id="SM00850">
    <property type="entry name" value="LytTR"/>
    <property type="match status" value="1"/>
</dbReference>
<reference evidence="4 5" key="1">
    <citation type="submission" date="2018-10" db="EMBL/GenBank/DDBJ databases">
        <title>Sphingobacterium sp. M05W1-28.</title>
        <authorList>
            <person name="Cai H."/>
        </authorList>
    </citation>
    <scope>NUCLEOTIDE SEQUENCE [LARGE SCALE GENOMIC DNA]</scope>
    <source>
        <strain evidence="4 5">M05W1-28</strain>
    </source>
</reference>
<sequence length="280" mass="32159">MRKFPVVIIDDLYGALEDTAAVLEELGLFEIAGKFTSVKDAELHFLNADEKVYLIFCDIEMPEHSGLDAIKRLRDYCSHFVFITGYAEEYALQGHKVYVDGFLSKPIEVDELLGLLKHLQHKAPASNAGRDRRVVSTIFLDVVDPNSELHLARRSGPPMRKHPENKRTYEKIPVALAEIAYLEKSRNYIHFYGLRPDDQFVLLGVLNKRMLDIEDTLRQDPRFVRVTPSVFININYVRKVLLEGVYIGPKYQHVSRSRAEELDMRLKLMDPGFKWSGHAG</sequence>
<dbReference type="PANTHER" id="PTHR44591">
    <property type="entry name" value="STRESS RESPONSE REGULATOR PROTEIN 1"/>
    <property type="match status" value="1"/>
</dbReference>
<name>A0A420VR55_9SPHI</name>
<comment type="caution">
    <text evidence="4">The sequence shown here is derived from an EMBL/GenBank/DDBJ whole genome shotgun (WGS) entry which is preliminary data.</text>
</comment>
<keyword evidence="5" id="KW-1185">Reference proteome</keyword>
<feature type="domain" description="Response regulatory" evidence="3">
    <location>
        <begin position="5"/>
        <end position="120"/>
    </location>
</feature>
<evidence type="ECO:0000256" key="1">
    <source>
        <dbReference type="ARBA" id="ARBA00022553"/>
    </source>
</evidence>
<dbReference type="EMBL" id="RBWS01000025">
    <property type="protein sequence ID" value="RKO68828.1"/>
    <property type="molecule type" value="Genomic_DNA"/>
</dbReference>
<proteinExistence type="predicted"/>
<evidence type="ECO:0000256" key="2">
    <source>
        <dbReference type="PROSITE-ProRule" id="PRU00169"/>
    </source>
</evidence>
<dbReference type="GO" id="GO:0000160">
    <property type="term" value="P:phosphorelay signal transduction system"/>
    <property type="evidence" value="ECO:0007669"/>
    <property type="project" value="InterPro"/>
</dbReference>
<dbReference type="InterPro" id="IPR011006">
    <property type="entry name" value="CheY-like_superfamily"/>
</dbReference>
<dbReference type="OrthoDB" id="701461at2"/>
<dbReference type="Pfam" id="PF00072">
    <property type="entry name" value="Response_reg"/>
    <property type="match status" value="1"/>
</dbReference>
<dbReference type="GO" id="GO:0003677">
    <property type="term" value="F:DNA binding"/>
    <property type="evidence" value="ECO:0007669"/>
    <property type="project" value="InterPro"/>
</dbReference>
<feature type="modified residue" description="4-aspartylphosphate" evidence="2">
    <location>
        <position position="58"/>
    </location>
</feature>
<dbReference type="Proteomes" id="UP000282423">
    <property type="component" value="Unassembled WGS sequence"/>
</dbReference>
<keyword evidence="1 2" id="KW-0597">Phosphoprotein</keyword>
<organism evidence="4 5">
    <name type="scientific">Sphingobacterium puteale</name>
    <dbReference type="NCBI Taxonomy" id="2420510"/>
    <lineage>
        <taxon>Bacteria</taxon>
        <taxon>Pseudomonadati</taxon>
        <taxon>Bacteroidota</taxon>
        <taxon>Sphingobacteriia</taxon>
        <taxon>Sphingobacteriales</taxon>
        <taxon>Sphingobacteriaceae</taxon>
        <taxon>Sphingobacterium</taxon>
    </lineage>
</organism>
<dbReference type="InterPro" id="IPR050595">
    <property type="entry name" value="Bact_response_regulator"/>
</dbReference>